<dbReference type="AlphaFoldDB" id="A0A6V8KY18"/>
<feature type="transmembrane region" description="Helical" evidence="1">
    <location>
        <begin position="174"/>
        <end position="197"/>
    </location>
</feature>
<sequence>MLTDWIYLAEEGTPEPPKGVLGTLAHWAEDFIGVFKAGGETFVSLLVGIVPLLIILLTAVNALIRMIGPERIDRLGAVAARPGLIYYPLRYLVLPFLAVFFLTNPMAYTLGRFLPEEKKPAFYDSAVSFVHPILGIFPHANPGEYFVYGGIAAGITTLAANNSAILLGDLAVRYFLVGLLVIFIRGVVTEIITKVLLSRRARQTQEATA</sequence>
<dbReference type="PIRSF" id="PIRSF038321">
    <property type="entry name" value="PTS_glc_srb_IIC"/>
    <property type="match status" value="1"/>
</dbReference>
<organism evidence="2 3">
    <name type="scientific">Phytohabitans rumicis</name>
    <dbReference type="NCBI Taxonomy" id="1076125"/>
    <lineage>
        <taxon>Bacteria</taxon>
        <taxon>Bacillati</taxon>
        <taxon>Actinomycetota</taxon>
        <taxon>Actinomycetes</taxon>
        <taxon>Micromonosporales</taxon>
        <taxon>Micromonosporaceae</taxon>
    </lineage>
</organism>
<name>A0A6V8KY18_9ACTN</name>
<proteinExistence type="predicted"/>
<feature type="transmembrane region" description="Helical" evidence="1">
    <location>
        <begin position="121"/>
        <end position="138"/>
    </location>
</feature>
<accession>A0A6V8KY18</accession>
<evidence type="ECO:0000313" key="2">
    <source>
        <dbReference type="EMBL" id="GFJ87219.1"/>
    </source>
</evidence>
<feature type="transmembrane region" description="Helical" evidence="1">
    <location>
        <begin position="145"/>
        <end position="168"/>
    </location>
</feature>
<feature type="transmembrane region" description="Helical" evidence="1">
    <location>
        <begin position="42"/>
        <end position="64"/>
    </location>
</feature>
<dbReference type="RefSeq" id="WP_218577008.1">
    <property type="nucleotide sequence ID" value="NZ_BAABJB010000016.1"/>
</dbReference>
<keyword evidence="3" id="KW-1185">Reference proteome</keyword>
<dbReference type="GO" id="GO:0016020">
    <property type="term" value="C:membrane"/>
    <property type="evidence" value="ECO:0007669"/>
    <property type="project" value="InterPro"/>
</dbReference>
<dbReference type="PANTHER" id="PTHR40399">
    <property type="entry name" value="PTS SYSTEM GLUCITOL/SORBITOL-SPECIFIC EIIC COMPONENT"/>
    <property type="match status" value="1"/>
</dbReference>
<comment type="caution">
    <text evidence="2">The sequence shown here is derived from an EMBL/GenBank/DDBJ whole genome shotgun (WGS) entry which is preliminary data.</text>
</comment>
<dbReference type="InterPro" id="IPR004699">
    <property type="entry name" value="PTS_IID_sorb"/>
</dbReference>
<protein>
    <submittedName>
        <fullName evidence="2">PTS sorbitol transporter subunit IIC</fullName>
    </submittedName>
</protein>
<dbReference type="PANTHER" id="PTHR40399:SF1">
    <property type="entry name" value="PTS SYSTEM GLUCITOL_SORBITOL-SPECIFIC EIIC COMPONENT"/>
    <property type="match status" value="1"/>
</dbReference>
<gene>
    <name evidence="2" type="ORF">Prum_008610</name>
</gene>
<feature type="transmembrane region" description="Helical" evidence="1">
    <location>
        <begin position="84"/>
        <end position="101"/>
    </location>
</feature>
<keyword evidence="1" id="KW-0472">Membrane</keyword>
<reference evidence="2 3" key="2">
    <citation type="submission" date="2020-03" db="EMBL/GenBank/DDBJ databases">
        <authorList>
            <person name="Ichikawa N."/>
            <person name="Kimura A."/>
            <person name="Kitahashi Y."/>
            <person name="Uohara A."/>
        </authorList>
    </citation>
    <scope>NUCLEOTIDE SEQUENCE [LARGE SCALE GENOMIC DNA]</scope>
    <source>
        <strain evidence="2 3">NBRC 108638</strain>
    </source>
</reference>
<dbReference type="Proteomes" id="UP000482960">
    <property type="component" value="Unassembled WGS sequence"/>
</dbReference>
<reference evidence="2 3" key="1">
    <citation type="submission" date="2020-03" db="EMBL/GenBank/DDBJ databases">
        <title>Whole genome shotgun sequence of Phytohabitans rumicis NBRC 108638.</title>
        <authorList>
            <person name="Komaki H."/>
            <person name="Tamura T."/>
        </authorList>
    </citation>
    <scope>NUCLEOTIDE SEQUENCE [LARGE SCALE GENOMIC DNA]</scope>
    <source>
        <strain evidence="2 3">NBRC 108638</strain>
    </source>
</reference>
<dbReference type="Pfam" id="PF03608">
    <property type="entry name" value="EII-GUT"/>
    <property type="match status" value="1"/>
</dbReference>
<keyword evidence="1" id="KW-1133">Transmembrane helix</keyword>
<dbReference type="EMBL" id="BLPG01000001">
    <property type="protein sequence ID" value="GFJ87219.1"/>
    <property type="molecule type" value="Genomic_DNA"/>
</dbReference>
<dbReference type="PROSITE" id="PS51107">
    <property type="entry name" value="PTS_EIIC_TYPE_5"/>
    <property type="match status" value="1"/>
</dbReference>
<dbReference type="NCBIfam" id="TIGR00821">
    <property type="entry name" value="EII-GUT"/>
    <property type="match status" value="1"/>
</dbReference>
<keyword evidence="1" id="KW-0812">Transmembrane</keyword>
<evidence type="ECO:0000313" key="3">
    <source>
        <dbReference type="Proteomes" id="UP000482960"/>
    </source>
</evidence>
<evidence type="ECO:0000256" key="1">
    <source>
        <dbReference type="SAM" id="Phobius"/>
    </source>
</evidence>
<dbReference type="GO" id="GO:0009401">
    <property type="term" value="P:phosphoenolpyruvate-dependent sugar phosphotransferase system"/>
    <property type="evidence" value="ECO:0007669"/>
    <property type="project" value="InterPro"/>
</dbReference>